<keyword evidence="1" id="KW-0040">ANK repeat</keyword>
<evidence type="ECO:0000259" key="2">
    <source>
        <dbReference type="Pfam" id="PF11929"/>
    </source>
</evidence>
<organism evidence="3 4">
    <name type="scientific">Trichomonas vaginalis (strain ATCC PRA-98 / G3)</name>
    <dbReference type="NCBI Taxonomy" id="412133"/>
    <lineage>
        <taxon>Eukaryota</taxon>
        <taxon>Metamonada</taxon>
        <taxon>Parabasalia</taxon>
        <taxon>Trichomonadida</taxon>
        <taxon>Trichomonadidae</taxon>
        <taxon>Trichomonas</taxon>
    </lineage>
</organism>
<dbReference type="Gene3D" id="1.25.40.20">
    <property type="entry name" value="Ankyrin repeat-containing domain"/>
    <property type="match status" value="1"/>
</dbReference>
<dbReference type="OrthoDB" id="412600at2759"/>
<proteinExistence type="predicted"/>
<dbReference type="InParanoid" id="A2F7Z9"/>
<feature type="repeat" description="ANK" evidence="1">
    <location>
        <begin position="315"/>
        <end position="347"/>
    </location>
</feature>
<dbReference type="Proteomes" id="UP000001542">
    <property type="component" value="Unassembled WGS sequence"/>
</dbReference>
<sequence length="407" mass="47157">MIDKNLNSFKYDELMSRYQSHVDTYNALYRLKTNNEEDLKEIFHKIKTNLIALHNCSPTDIISDISAMSRYNNRCMKSYIQLVKLIYDEYKPTEKITTVFPFDYLFYKEYGIFFDKDTKDFLEDFESQNLILNIHEENTVYRAIMDDDIGLLISFTNIDDFDKNQTLNNELYPDTEEEFSLLELCCYYGSVNCFKLLISKFKSEITARCLRLSFLGGNPEIISECLKYQKPDEKCMEFAIISRNIDFVSFLKNEYNIEIDPFCCSDCINLQAFFIYLDQTNDIKDCFVYSPKFHMTSLCEYFISRGVDINAQNEEGKTVLYYASSEERGEMVEFLISKGADINAKDKNDENPLHGAAYMDNIDAAKSLISHGANINETDNDGATPLDQANYGCCEEMIEFLNSLGAC</sequence>
<reference evidence="3" key="1">
    <citation type="submission" date="2006-10" db="EMBL/GenBank/DDBJ databases">
        <authorList>
            <person name="Amadeo P."/>
            <person name="Zhao Q."/>
            <person name="Wortman J."/>
            <person name="Fraser-Liggett C."/>
            <person name="Carlton J."/>
        </authorList>
    </citation>
    <scope>NUCLEOTIDE SEQUENCE</scope>
    <source>
        <strain evidence="3">G3</strain>
    </source>
</reference>
<dbReference type="PROSITE" id="PS50297">
    <property type="entry name" value="ANK_REP_REGION"/>
    <property type="match status" value="2"/>
</dbReference>
<dbReference type="PANTHER" id="PTHR24182:SF13">
    <property type="entry name" value="LD18443P"/>
    <property type="match status" value="1"/>
</dbReference>
<evidence type="ECO:0000313" key="3">
    <source>
        <dbReference type="EMBL" id="EAX98993.1"/>
    </source>
</evidence>
<dbReference type="PANTHER" id="PTHR24182">
    <property type="entry name" value="ANKYRIN REPEAT AND SOCS BOX CONTAINING 4"/>
    <property type="match status" value="1"/>
</dbReference>
<dbReference type="VEuPathDB" id="TrichDB:TVAGG3_0671760"/>
<dbReference type="EMBL" id="DS113655">
    <property type="protein sequence ID" value="EAX98993.1"/>
    <property type="molecule type" value="Genomic_DNA"/>
</dbReference>
<dbReference type="Pfam" id="PF12796">
    <property type="entry name" value="Ank_2"/>
    <property type="match status" value="1"/>
</dbReference>
<evidence type="ECO:0000256" key="1">
    <source>
        <dbReference type="PROSITE-ProRule" id="PRU00023"/>
    </source>
</evidence>
<dbReference type="PROSITE" id="PS50088">
    <property type="entry name" value="ANK_REPEAT"/>
    <property type="match status" value="2"/>
</dbReference>
<name>A2F7Z9_TRIV3</name>
<dbReference type="eggNOG" id="KOG4412">
    <property type="taxonomic scope" value="Eukaryota"/>
</dbReference>
<feature type="repeat" description="ANK" evidence="1">
    <location>
        <begin position="348"/>
        <end position="380"/>
    </location>
</feature>
<dbReference type="SMART" id="SM00248">
    <property type="entry name" value="ANK"/>
    <property type="match status" value="3"/>
</dbReference>
<dbReference type="STRING" id="5722.A2F7Z9"/>
<evidence type="ECO:0000313" key="4">
    <source>
        <dbReference type="Proteomes" id="UP000001542"/>
    </source>
</evidence>
<protein>
    <recommendedName>
        <fullName evidence="2">DUF3447 domain-containing protein</fullName>
    </recommendedName>
</protein>
<gene>
    <name evidence="3" type="ORF">TVAG_432020</name>
</gene>
<dbReference type="AlphaFoldDB" id="A2F7Z9"/>
<dbReference type="RefSeq" id="XP_001311923.1">
    <property type="nucleotide sequence ID" value="XM_001311922.1"/>
</dbReference>
<dbReference type="InterPro" id="IPR036770">
    <property type="entry name" value="Ankyrin_rpt-contain_sf"/>
</dbReference>
<keyword evidence="4" id="KW-1185">Reference proteome</keyword>
<dbReference type="SMR" id="A2F7Z9"/>
<dbReference type="InterPro" id="IPR020683">
    <property type="entry name" value="DUF3447"/>
</dbReference>
<accession>A2F7Z9</accession>
<dbReference type="KEGG" id="tva:4756796"/>
<dbReference type="InterPro" id="IPR002110">
    <property type="entry name" value="Ankyrin_rpt"/>
</dbReference>
<dbReference type="VEuPathDB" id="TrichDB:TVAG_432020"/>
<reference evidence="3" key="2">
    <citation type="journal article" date="2007" name="Science">
        <title>Draft genome sequence of the sexually transmitted pathogen Trichomonas vaginalis.</title>
        <authorList>
            <person name="Carlton J.M."/>
            <person name="Hirt R.P."/>
            <person name="Silva J.C."/>
            <person name="Delcher A.L."/>
            <person name="Schatz M."/>
            <person name="Zhao Q."/>
            <person name="Wortman J.R."/>
            <person name="Bidwell S.L."/>
            <person name="Alsmark U.C.M."/>
            <person name="Besteiro S."/>
            <person name="Sicheritz-Ponten T."/>
            <person name="Noel C.J."/>
            <person name="Dacks J.B."/>
            <person name="Foster P.G."/>
            <person name="Simillion C."/>
            <person name="Van de Peer Y."/>
            <person name="Miranda-Saavedra D."/>
            <person name="Barton G.J."/>
            <person name="Westrop G.D."/>
            <person name="Mueller S."/>
            <person name="Dessi D."/>
            <person name="Fiori P.L."/>
            <person name="Ren Q."/>
            <person name="Paulsen I."/>
            <person name="Zhang H."/>
            <person name="Bastida-Corcuera F.D."/>
            <person name="Simoes-Barbosa A."/>
            <person name="Brown M.T."/>
            <person name="Hayes R.D."/>
            <person name="Mukherjee M."/>
            <person name="Okumura C.Y."/>
            <person name="Schneider R."/>
            <person name="Smith A.J."/>
            <person name="Vanacova S."/>
            <person name="Villalvazo M."/>
            <person name="Haas B.J."/>
            <person name="Pertea M."/>
            <person name="Feldblyum T.V."/>
            <person name="Utterback T.R."/>
            <person name="Shu C.L."/>
            <person name="Osoegawa K."/>
            <person name="de Jong P.J."/>
            <person name="Hrdy I."/>
            <person name="Horvathova L."/>
            <person name="Zubacova Z."/>
            <person name="Dolezal P."/>
            <person name="Malik S.B."/>
            <person name="Logsdon J.M. Jr."/>
            <person name="Henze K."/>
            <person name="Gupta A."/>
            <person name="Wang C.C."/>
            <person name="Dunne R.L."/>
            <person name="Upcroft J.A."/>
            <person name="Upcroft P."/>
            <person name="White O."/>
            <person name="Salzberg S.L."/>
            <person name="Tang P."/>
            <person name="Chiu C.-H."/>
            <person name="Lee Y.-S."/>
            <person name="Embley T.M."/>
            <person name="Coombs G.H."/>
            <person name="Mottram J.C."/>
            <person name="Tachezy J."/>
            <person name="Fraser-Liggett C.M."/>
            <person name="Johnson P.J."/>
        </authorList>
    </citation>
    <scope>NUCLEOTIDE SEQUENCE [LARGE SCALE GENOMIC DNA]</scope>
    <source>
        <strain evidence="3">G3</strain>
    </source>
</reference>
<dbReference type="SUPFAM" id="SSF48403">
    <property type="entry name" value="Ankyrin repeat"/>
    <property type="match status" value="1"/>
</dbReference>
<feature type="domain" description="DUF3447" evidence="2">
    <location>
        <begin position="201"/>
        <end position="276"/>
    </location>
</feature>
<dbReference type="Pfam" id="PF11929">
    <property type="entry name" value="DUF3447"/>
    <property type="match status" value="1"/>
</dbReference>